<evidence type="ECO:0000256" key="1">
    <source>
        <dbReference type="SAM" id="MobiDB-lite"/>
    </source>
</evidence>
<accession>A0ABX1K002</accession>
<name>A0ABX1K002_9CELL</name>
<sequence>ASRTWQGPSRRHEPPAAGGKPVDERGAWDALSRGDDPT</sequence>
<keyword evidence="3" id="KW-1185">Reference proteome</keyword>
<dbReference type="Pfam" id="PF09534">
    <property type="entry name" value="Trp_oprn_chp"/>
    <property type="match status" value="1"/>
</dbReference>
<dbReference type="RefSeq" id="WP_168678601.1">
    <property type="nucleotide sequence ID" value="NZ_JAAXOY010000160.1"/>
</dbReference>
<reference evidence="2 3" key="1">
    <citation type="submission" date="2020-04" db="EMBL/GenBank/DDBJ databases">
        <title>MicrobeNet Type strains.</title>
        <authorList>
            <person name="Nicholson A.C."/>
        </authorList>
    </citation>
    <scope>NUCLEOTIDE SEQUENCE [LARGE SCALE GENOMIC DNA]</scope>
    <source>
        <strain evidence="2 3">ATCC BAA-787</strain>
    </source>
</reference>
<proteinExistence type="predicted"/>
<comment type="caution">
    <text evidence="2">The sequence shown here is derived from an EMBL/GenBank/DDBJ whole genome shotgun (WGS) entry which is preliminary data.</text>
</comment>
<evidence type="ECO:0000313" key="2">
    <source>
        <dbReference type="EMBL" id="NKY39499.1"/>
    </source>
</evidence>
<dbReference type="EMBL" id="JAAXOY010000160">
    <property type="protein sequence ID" value="NKY39499.1"/>
    <property type="molecule type" value="Genomic_DNA"/>
</dbReference>
<dbReference type="Proteomes" id="UP000777774">
    <property type="component" value="Unassembled WGS sequence"/>
</dbReference>
<dbReference type="InterPro" id="IPR019051">
    <property type="entry name" value="Trp_biosyn_TM_oprn/chp"/>
</dbReference>
<evidence type="ECO:0000313" key="3">
    <source>
        <dbReference type="Proteomes" id="UP000777774"/>
    </source>
</evidence>
<feature type="non-terminal residue" evidence="2">
    <location>
        <position position="1"/>
    </location>
</feature>
<feature type="region of interest" description="Disordered" evidence="1">
    <location>
        <begin position="1"/>
        <end position="38"/>
    </location>
</feature>
<organism evidence="2 3">
    <name type="scientific">Cellulomonas septica</name>
    <dbReference type="NCBI Taxonomy" id="285080"/>
    <lineage>
        <taxon>Bacteria</taxon>
        <taxon>Bacillati</taxon>
        <taxon>Actinomycetota</taxon>
        <taxon>Actinomycetes</taxon>
        <taxon>Micrococcales</taxon>
        <taxon>Cellulomonadaceae</taxon>
        <taxon>Cellulomonas</taxon>
    </lineage>
</organism>
<feature type="compositionally biased region" description="Basic and acidic residues" evidence="1">
    <location>
        <begin position="21"/>
        <end position="38"/>
    </location>
</feature>
<gene>
    <name evidence="2" type="ORF">HGA02_08160</name>
</gene>
<protein>
    <submittedName>
        <fullName evidence="2">Trp biosynthesis-associated membrane protein</fullName>
    </submittedName>
</protein>